<protein>
    <recommendedName>
        <fullName evidence="9">Cytochrome P450 monooxygenase</fullName>
    </recommendedName>
</protein>
<comment type="cofactor">
    <cofactor evidence="1">
        <name>heme</name>
        <dbReference type="ChEBI" id="CHEBI:30413"/>
    </cofactor>
</comment>
<dbReference type="InterPro" id="IPR050121">
    <property type="entry name" value="Cytochrome_P450_monoxygenase"/>
</dbReference>
<evidence type="ECO:0000256" key="3">
    <source>
        <dbReference type="ARBA" id="ARBA00022723"/>
    </source>
</evidence>
<dbReference type="Proteomes" id="UP001521116">
    <property type="component" value="Unassembled WGS sequence"/>
</dbReference>
<evidence type="ECO:0000256" key="1">
    <source>
        <dbReference type="ARBA" id="ARBA00001971"/>
    </source>
</evidence>
<keyword evidence="6" id="KW-0472">Membrane</keyword>
<keyword evidence="6" id="KW-0812">Transmembrane</keyword>
<dbReference type="EMBL" id="JAJVDC020000172">
    <property type="protein sequence ID" value="KAL1620222.1"/>
    <property type="molecule type" value="Genomic_DNA"/>
</dbReference>
<dbReference type="PANTHER" id="PTHR24305:SF232">
    <property type="entry name" value="P450, PUTATIVE (EUROFUNG)-RELATED"/>
    <property type="match status" value="1"/>
</dbReference>
<dbReference type="Pfam" id="PF00067">
    <property type="entry name" value="p450"/>
    <property type="match status" value="2"/>
</dbReference>
<dbReference type="PROSITE" id="PS00086">
    <property type="entry name" value="CYTOCHROME_P450"/>
    <property type="match status" value="1"/>
</dbReference>
<evidence type="ECO:0000313" key="7">
    <source>
        <dbReference type="EMBL" id="KAL1620222.1"/>
    </source>
</evidence>
<keyword evidence="5" id="KW-0503">Monooxygenase</keyword>
<dbReference type="PRINTS" id="PR00463">
    <property type="entry name" value="EP450I"/>
</dbReference>
<evidence type="ECO:0000256" key="2">
    <source>
        <dbReference type="ARBA" id="ARBA00010617"/>
    </source>
</evidence>
<keyword evidence="3 5" id="KW-0479">Metal-binding</keyword>
<sequence>MELLKNHSEPSEMLLPWAIGLCGLLLALSCAYFRLLPKPLPGIPYNPEARANILGDLPNMIAEVSKSGDLMTWLLRQHQRHSSPLTQVFIDPLGGPALLLSDMRESHDILLHRIKEFDCTSYMTAVFGGAFPNFHIHMQTGTEWKSHRRLLQGLMTPSFLKKVAAPAIYDSIHETAKLWTLKAQLAPEKAFSAASDIHHAALDAVLSFSFGKSFPHKVTSLQTELLASLKEITSEDDKVIFPEAQLPTSIQALIDITASITQIKSAAFPRLKWELISRLPRLARAIRQKNALIRQELGKAVSTAERGGRDDAWVQSAVDHIMSREALAARRENRAPAPFSPVLRDEVFGFLVAGHDTTSTSLAWGVKLLADHPSAQARLRAALRRAFVAAVDEARAPGCSEVVIARVPYLDAVIEEILRVGGTVPAIDRQATCDTVLLGHRVPKGTTVFMMVNGPGVFEPGWDVEEETRSASAQAEKEKGRSVPEWERENMARFMPERWLVPAGGAERDDERRWWEDAAFDAKAGPSMPFGGGVRGCFGRRLAYVEMRMFLVAVLWRFELLKCPEDVSGYEAYDGVVHTPKSCFVRLKLIPHT</sequence>
<accession>A0ABR3SH80</accession>
<dbReference type="PROSITE" id="PS51257">
    <property type="entry name" value="PROKAR_LIPOPROTEIN"/>
    <property type="match status" value="1"/>
</dbReference>
<keyword evidence="5" id="KW-0349">Heme</keyword>
<evidence type="ECO:0008006" key="9">
    <source>
        <dbReference type="Google" id="ProtNLM"/>
    </source>
</evidence>
<evidence type="ECO:0000256" key="5">
    <source>
        <dbReference type="RuleBase" id="RU000461"/>
    </source>
</evidence>
<proteinExistence type="inferred from homology"/>
<reference evidence="7 8" key="1">
    <citation type="submission" date="2024-02" db="EMBL/GenBank/DDBJ databases">
        <title>De novo assembly and annotation of 12 fungi associated with fruit tree decline syndrome in Ontario, Canada.</title>
        <authorList>
            <person name="Sulman M."/>
            <person name="Ellouze W."/>
            <person name="Ilyukhin E."/>
        </authorList>
    </citation>
    <scope>NUCLEOTIDE SEQUENCE [LARGE SCALE GENOMIC DNA]</scope>
    <source>
        <strain evidence="7 8">M1-105</strain>
    </source>
</reference>
<dbReference type="PRINTS" id="PR00385">
    <property type="entry name" value="P450"/>
</dbReference>
<keyword evidence="6" id="KW-1133">Transmembrane helix</keyword>
<dbReference type="SUPFAM" id="SSF48264">
    <property type="entry name" value="Cytochrome P450"/>
    <property type="match status" value="1"/>
</dbReference>
<organism evidence="7 8">
    <name type="scientific">Neofusicoccum ribis</name>
    <dbReference type="NCBI Taxonomy" id="45134"/>
    <lineage>
        <taxon>Eukaryota</taxon>
        <taxon>Fungi</taxon>
        <taxon>Dikarya</taxon>
        <taxon>Ascomycota</taxon>
        <taxon>Pezizomycotina</taxon>
        <taxon>Dothideomycetes</taxon>
        <taxon>Dothideomycetes incertae sedis</taxon>
        <taxon>Botryosphaeriales</taxon>
        <taxon>Botryosphaeriaceae</taxon>
        <taxon>Neofusicoccum</taxon>
    </lineage>
</organism>
<dbReference type="InterPro" id="IPR001128">
    <property type="entry name" value="Cyt_P450"/>
</dbReference>
<feature type="transmembrane region" description="Helical" evidence="6">
    <location>
        <begin position="14"/>
        <end position="33"/>
    </location>
</feature>
<comment type="similarity">
    <text evidence="2 5">Belongs to the cytochrome P450 family.</text>
</comment>
<evidence type="ECO:0000256" key="6">
    <source>
        <dbReference type="SAM" id="Phobius"/>
    </source>
</evidence>
<keyword evidence="8" id="KW-1185">Reference proteome</keyword>
<gene>
    <name evidence="7" type="ORF">SLS56_009768</name>
</gene>
<name>A0ABR3SH80_9PEZI</name>
<keyword evidence="4 5" id="KW-0408">Iron</keyword>
<dbReference type="InterPro" id="IPR036396">
    <property type="entry name" value="Cyt_P450_sf"/>
</dbReference>
<dbReference type="Gene3D" id="1.10.630.10">
    <property type="entry name" value="Cytochrome P450"/>
    <property type="match status" value="1"/>
</dbReference>
<dbReference type="InterPro" id="IPR017972">
    <property type="entry name" value="Cyt_P450_CS"/>
</dbReference>
<evidence type="ECO:0000313" key="8">
    <source>
        <dbReference type="Proteomes" id="UP001521116"/>
    </source>
</evidence>
<evidence type="ECO:0000256" key="4">
    <source>
        <dbReference type="ARBA" id="ARBA00023004"/>
    </source>
</evidence>
<dbReference type="PANTHER" id="PTHR24305">
    <property type="entry name" value="CYTOCHROME P450"/>
    <property type="match status" value="1"/>
</dbReference>
<dbReference type="InterPro" id="IPR002401">
    <property type="entry name" value="Cyt_P450_E_grp-I"/>
</dbReference>
<keyword evidence="5" id="KW-0560">Oxidoreductase</keyword>
<comment type="caution">
    <text evidence="7">The sequence shown here is derived from an EMBL/GenBank/DDBJ whole genome shotgun (WGS) entry which is preliminary data.</text>
</comment>